<accession>A0ABT0FN63</accession>
<proteinExistence type="predicted"/>
<dbReference type="EMBL" id="JAKRKC020000001">
    <property type="protein sequence ID" value="MCK2213737.1"/>
    <property type="molecule type" value="Genomic_DNA"/>
</dbReference>
<keyword evidence="2" id="KW-1185">Reference proteome</keyword>
<name>A0ABT0FN63_9ACTN</name>
<organism evidence="1 2">
    <name type="scientific">Actinomadura luzonensis</name>
    <dbReference type="NCBI Taxonomy" id="2805427"/>
    <lineage>
        <taxon>Bacteria</taxon>
        <taxon>Bacillati</taxon>
        <taxon>Actinomycetota</taxon>
        <taxon>Actinomycetes</taxon>
        <taxon>Streptosporangiales</taxon>
        <taxon>Thermomonosporaceae</taxon>
        <taxon>Actinomadura</taxon>
    </lineage>
</organism>
<comment type="caution">
    <text evidence="1">The sequence shown here is derived from an EMBL/GenBank/DDBJ whole genome shotgun (WGS) entry which is preliminary data.</text>
</comment>
<gene>
    <name evidence="1" type="ORF">MF672_008045</name>
</gene>
<reference evidence="1 2" key="1">
    <citation type="submission" date="2022-04" db="EMBL/GenBank/DDBJ databases">
        <title>Genome draft of Actinomadura sp. ATCC 31491.</title>
        <authorList>
            <person name="Shi X."/>
            <person name="Du Y."/>
        </authorList>
    </citation>
    <scope>NUCLEOTIDE SEQUENCE [LARGE SCALE GENOMIC DNA]</scope>
    <source>
        <strain evidence="1 2">ATCC 31491</strain>
    </source>
</reference>
<evidence type="ECO:0000313" key="2">
    <source>
        <dbReference type="Proteomes" id="UP001317259"/>
    </source>
</evidence>
<dbReference type="RefSeq" id="WP_242371804.1">
    <property type="nucleotide sequence ID" value="NZ_JAKRKC020000001.1"/>
</dbReference>
<dbReference type="Proteomes" id="UP001317259">
    <property type="component" value="Unassembled WGS sequence"/>
</dbReference>
<evidence type="ECO:0000313" key="1">
    <source>
        <dbReference type="EMBL" id="MCK2213737.1"/>
    </source>
</evidence>
<sequence>MSLTRVAAMCGVALLAAGSLVAPAQAQDYDYVCLLGGQTFPPVGPVYDFSGRGCRGSGSTDVTIAAPPAYHRCRTAEITSSVTRSLWATGCVQIQG</sequence>
<protein>
    <recommendedName>
        <fullName evidence="3">Secreted protein</fullName>
    </recommendedName>
</protein>
<evidence type="ECO:0008006" key="3">
    <source>
        <dbReference type="Google" id="ProtNLM"/>
    </source>
</evidence>